<evidence type="ECO:0000313" key="11">
    <source>
        <dbReference type="EMBL" id="QNL14961.1"/>
    </source>
</evidence>
<comment type="subcellular location">
    <subcellularLocation>
        <location evidence="1 10">Cell membrane</location>
        <topology evidence="1 10">Multi-pass membrane protein</topology>
    </subcellularLocation>
</comment>
<reference evidence="11" key="1">
    <citation type="submission" date="2020-06" db="EMBL/GenBank/DDBJ databases">
        <authorList>
            <person name="Sheng S."/>
        </authorList>
    </citation>
    <scope>NUCLEOTIDE SEQUENCE</scope>
    <source>
        <tissue evidence="11">Antenna</tissue>
    </source>
</reference>
<proteinExistence type="evidence at transcript level"/>
<dbReference type="GO" id="GO:0005886">
    <property type="term" value="C:plasma membrane"/>
    <property type="evidence" value="ECO:0007669"/>
    <property type="project" value="UniProtKB-SubCell"/>
</dbReference>
<feature type="transmembrane region" description="Helical" evidence="10">
    <location>
        <begin position="15"/>
        <end position="33"/>
    </location>
</feature>
<evidence type="ECO:0000256" key="1">
    <source>
        <dbReference type="ARBA" id="ARBA00004651"/>
    </source>
</evidence>
<keyword evidence="4 10" id="KW-0812">Transmembrane</keyword>
<dbReference type="GO" id="GO:0007165">
    <property type="term" value="P:signal transduction"/>
    <property type="evidence" value="ECO:0007669"/>
    <property type="project" value="UniProtKB-KW"/>
</dbReference>
<comment type="similarity">
    <text evidence="10">Belongs to the insect chemoreceptor superfamily. Heteromeric odorant receptor channel (TC 1.A.69) family.</text>
</comment>
<organism evidence="11">
    <name type="scientific">Aulacocentrum confusum</name>
    <dbReference type="NCBI Taxonomy" id="2767324"/>
    <lineage>
        <taxon>Eukaryota</taxon>
        <taxon>Metazoa</taxon>
        <taxon>Ecdysozoa</taxon>
        <taxon>Arthropoda</taxon>
        <taxon>Hexapoda</taxon>
        <taxon>Insecta</taxon>
        <taxon>Pterygota</taxon>
        <taxon>Neoptera</taxon>
        <taxon>Endopterygota</taxon>
        <taxon>Hymenoptera</taxon>
        <taxon>Apocrita</taxon>
        <taxon>Ichneumonoidea</taxon>
        <taxon>Braconidae</taxon>
        <taxon>Macrocentrinae</taxon>
        <taxon>Aulacocentrum</taxon>
    </lineage>
</organism>
<evidence type="ECO:0000256" key="6">
    <source>
        <dbReference type="ARBA" id="ARBA00022989"/>
    </source>
</evidence>
<evidence type="ECO:0000256" key="9">
    <source>
        <dbReference type="ARBA" id="ARBA00023224"/>
    </source>
</evidence>
<keyword evidence="9 10" id="KW-0807">Transducer</keyword>
<feature type="transmembrane region" description="Helical" evidence="10">
    <location>
        <begin position="45"/>
        <end position="69"/>
    </location>
</feature>
<keyword evidence="2" id="KW-1003">Cell membrane</keyword>
<dbReference type="GO" id="GO:0004984">
    <property type="term" value="F:olfactory receptor activity"/>
    <property type="evidence" value="ECO:0007669"/>
    <property type="project" value="InterPro"/>
</dbReference>
<comment type="caution">
    <text evidence="10">Lacks conserved residue(s) required for the propagation of feature annotation.</text>
</comment>
<dbReference type="Pfam" id="PF02949">
    <property type="entry name" value="7tm_6"/>
    <property type="match status" value="1"/>
</dbReference>
<dbReference type="InterPro" id="IPR004117">
    <property type="entry name" value="7tm6_olfct_rcpt"/>
</dbReference>
<accession>A0A7G8Z936</accession>
<evidence type="ECO:0000256" key="2">
    <source>
        <dbReference type="ARBA" id="ARBA00022475"/>
    </source>
</evidence>
<feature type="transmembrane region" description="Helical" evidence="10">
    <location>
        <begin position="136"/>
        <end position="164"/>
    </location>
</feature>
<evidence type="ECO:0000256" key="8">
    <source>
        <dbReference type="ARBA" id="ARBA00023170"/>
    </source>
</evidence>
<dbReference type="PANTHER" id="PTHR21137">
    <property type="entry name" value="ODORANT RECEPTOR"/>
    <property type="match status" value="1"/>
</dbReference>
<keyword evidence="3 10" id="KW-0716">Sensory transduction</keyword>
<dbReference type="GO" id="GO:0005549">
    <property type="term" value="F:odorant binding"/>
    <property type="evidence" value="ECO:0007669"/>
    <property type="project" value="InterPro"/>
</dbReference>
<evidence type="ECO:0000256" key="3">
    <source>
        <dbReference type="ARBA" id="ARBA00022606"/>
    </source>
</evidence>
<protein>
    <recommendedName>
        <fullName evidence="10">Odorant receptor</fullName>
    </recommendedName>
</protein>
<keyword evidence="6 10" id="KW-1133">Transmembrane helix</keyword>
<keyword evidence="5 10" id="KW-0552">Olfaction</keyword>
<feature type="transmembrane region" description="Helical" evidence="10">
    <location>
        <begin position="274"/>
        <end position="295"/>
    </location>
</feature>
<dbReference type="AlphaFoldDB" id="A0A7G8Z936"/>
<keyword evidence="7 10" id="KW-0472">Membrane</keyword>
<evidence type="ECO:0000256" key="5">
    <source>
        <dbReference type="ARBA" id="ARBA00022725"/>
    </source>
</evidence>
<evidence type="ECO:0000256" key="10">
    <source>
        <dbReference type="RuleBase" id="RU351113"/>
    </source>
</evidence>
<feature type="transmembrane region" description="Helical" evidence="10">
    <location>
        <begin position="307"/>
        <end position="329"/>
    </location>
</feature>
<evidence type="ECO:0000256" key="7">
    <source>
        <dbReference type="ARBA" id="ARBA00023136"/>
    </source>
</evidence>
<dbReference type="PANTHER" id="PTHR21137:SF35">
    <property type="entry name" value="ODORANT RECEPTOR 19A-RELATED"/>
    <property type="match status" value="1"/>
</dbReference>
<evidence type="ECO:0000256" key="4">
    <source>
        <dbReference type="ARBA" id="ARBA00022692"/>
    </source>
</evidence>
<name>A0A7G8Z936_9HYME</name>
<sequence length="405" mass="46038">MSEVRINEFFASRQYSLQFIKIIFKYLGIWSIVSSDATKFDRTFTFIIIPILICAMLFTFVPCIVNMIIGDVDASAIVQFTGPLNYCTTNFLKYCILLYQSGTIRHCFDHIQSDWAMIDREEDVKMMLYYTKFSRILTIFCGVAIYISGLSYNLVYPIGMILFYSSNDSTRILVYQGHEIYINTQSSPQYEFLLISHALCGTTLFTLMTGACNMAATFAGHVYGQVDIIQSRLECLMNPEKNNQNILESVHSRVSFIIRAHVRIIKLSSDIENVLSEICLLEVVSSSIIICWLAFHCITGWSENNAIALVTYVTLLLSLCFNIFTFCIIGEILTQKCASLGYSAYSSQWYLLSTKESCHFISFIFMSNRAITITAGGMMSLNMQNFGGIIKTSLVYLNFLRELTD</sequence>
<dbReference type="EMBL" id="MT670957">
    <property type="protein sequence ID" value="QNL14961.1"/>
    <property type="molecule type" value="mRNA"/>
</dbReference>
<gene>
    <name evidence="11" type="primary">OR17</name>
</gene>
<keyword evidence="8 10" id="KW-0675">Receptor</keyword>